<gene>
    <name evidence="1" type="ORF">AGLY_001361</name>
</gene>
<accession>A0A6G0U7C5</accession>
<dbReference type="AlphaFoldDB" id="A0A6G0U7C5"/>
<organism evidence="1 2">
    <name type="scientific">Aphis glycines</name>
    <name type="common">Soybean aphid</name>
    <dbReference type="NCBI Taxonomy" id="307491"/>
    <lineage>
        <taxon>Eukaryota</taxon>
        <taxon>Metazoa</taxon>
        <taxon>Ecdysozoa</taxon>
        <taxon>Arthropoda</taxon>
        <taxon>Hexapoda</taxon>
        <taxon>Insecta</taxon>
        <taxon>Pterygota</taxon>
        <taxon>Neoptera</taxon>
        <taxon>Paraneoptera</taxon>
        <taxon>Hemiptera</taxon>
        <taxon>Sternorrhyncha</taxon>
        <taxon>Aphidomorpha</taxon>
        <taxon>Aphidoidea</taxon>
        <taxon>Aphididae</taxon>
        <taxon>Aphidini</taxon>
        <taxon>Aphis</taxon>
        <taxon>Aphis</taxon>
    </lineage>
</organism>
<name>A0A6G0U7C5_APHGL</name>
<dbReference type="OrthoDB" id="6599133at2759"/>
<dbReference type="Proteomes" id="UP000475862">
    <property type="component" value="Unassembled WGS sequence"/>
</dbReference>
<protein>
    <submittedName>
        <fullName evidence="1">Uncharacterized protein</fullName>
    </submittedName>
</protein>
<dbReference type="Gene3D" id="3.15.10.30">
    <property type="entry name" value="Haemolymph juvenile hormone binding protein"/>
    <property type="match status" value="1"/>
</dbReference>
<reference evidence="1 2" key="1">
    <citation type="submission" date="2019-08" db="EMBL/GenBank/DDBJ databases">
        <title>The genome of the soybean aphid Biotype 1, its phylome, world population structure and adaptation to the North American continent.</title>
        <authorList>
            <person name="Giordano R."/>
            <person name="Donthu R.K."/>
            <person name="Hernandez A.G."/>
            <person name="Wright C.L."/>
            <person name="Zimin A.V."/>
        </authorList>
    </citation>
    <scope>NUCLEOTIDE SEQUENCE [LARGE SCALE GENOMIC DNA]</scope>
    <source>
        <tissue evidence="1">Whole aphids</tissue>
    </source>
</reference>
<evidence type="ECO:0000313" key="2">
    <source>
        <dbReference type="Proteomes" id="UP000475862"/>
    </source>
</evidence>
<keyword evidence="2" id="KW-1185">Reference proteome</keyword>
<sequence>MVLKSKLTLQLFRNSGKMKLVIVLTANKKNDSQNELFESNENYNNNEYVQEKEVRDSIANSFDAIVNVIKQYKNDVSKSDNLKTNEISVHDTVNFGINADTFLTNVHVNGLKHFDSQNFTMVWGEDLIHVANGWKKLSVNGVFHHMNTVARYSGIFNLDIIEPKYKGETLLTKNSNVYPLMSKVGSLKFVKFIVNHTSLPEVFQDDKPQFDYFVKNTVAQYVATAEANNMYNDIALQIRRIVKPYMVYRSNKIASETASPITGDLVDGFRFELKNLDFDNTKNNLAKIPFVQVNKTDERYTAELELRLLDVTGQFDSVVMSPEGKTYNHRATYKTDVVKAVCYLDFVENTVRTAVHVTRPQIHFTSTDSDSVVNWSEIQKQMVPHFNAYFKRTLENAIDRNDEDLQRQFSGDSDSKMKVLVSLFVFAVSVAAINATCMYCSNHTGNYQEIKYEDLKTLEDFHHDNQNNNESKDVAQQIRIILKTSQKYQLYVEQAKRNLKFSDPMTLIDAIEFLSNGEIEYKNVKIQGLKNTVLNEVNVDQINKNLILVTASLKKVDIVGDYNAAIPKKIESGQFYITLKDVEFKAKFLLNEFMETRPEIDSKWLTFGHQESAFSNMEVLNELSGNDQFKKPYIYYHNYLNKVIKNRLAEEMAVSFAPLVAMRLAQELKPTVLFPTNSMVIPKTNTYIAPGIQAKIYNTMFNDLSGTNKIQKMVNYTVNNGQTGMLFCFTSFDLRGNSEWALEYNNGNVYNGKALFAIDNLQTMIVVTKTFGQEQITKMFSKTTVNGLKVLLNNDNNCETIRNLANQRIPKVLENNIQKFIDEQSELVLSNQIAMI</sequence>
<feature type="non-terminal residue" evidence="1">
    <location>
        <position position="836"/>
    </location>
</feature>
<proteinExistence type="predicted"/>
<dbReference type="EMBL" id="VYZN01000002">
    <property type="protein sequence ID" value="KAE9544182.1"/>
    <property type="molecule type" value="Genomic_DNA"/>
</dbReference>
<evidence type="ECO:0000313" key="1">
    <source>
        <dbReference type="EMBL" id="KAE9544182.1"/>
    </source>
</evidence>
<dbReference type="InterPro" id="IPR038606">
    <property type="entry name" value="To_sf"/>
</dbReference>
<comment type="caution">
    <text evidence="1">The sequence shown here is derived from an EMBL/GenBank/DDBJ whole genome shotgun (WGS) entry which is preliminary data.</text>
</comment>